<dbReference type="SUPFAM" id="SSF48150">
    <property type="entry name" value="DNA-glycosylase"/>
    <property type="match status" value="1"/>
</dbReference>
<evidence type="ECO:0000313" key="1">
    <source>
        <dbReference type="EMBL" id="WNC70560.1"/>
    </source>
</evidence>
<dbReference type="NCBIfam" id="TIGR00624">
    <property type="entry name" value="tag"/>
    <property type="match status" value="1"/>
</dbReference>
<keyword evidence="2" id="KW-1185">Reference proteome</keyword>
<dbReference type="PANTHER" id="PTHR30037">
    <property type="entry name" value="DNA-3-METHYLADENINE GLYCOSYLASE 1"/>
    <property type="match status" value="1"/>
</dbReference>
<accession>A0ABY9TPC7</accession>
<dbReference type="InterPro" id="IPR052891">
    <property type="entry name" value="DNA-3mA_glycosylase"/>
</dbReference>
<organism evidence="1 2">
    <name type="scientific">Thalassotalea psychrophila</name>
    <dbReference type="NCBI Taxonomy" id="3065647"/>
    <lineage>
        <taxon>Bacteria</taxon>
        <taxon>Pseudomonadati</taxon>
        <taxon>Pseudomonadota</taxon>
        <taxon>Gammaproteobacteria</taxon>
        <taxon>Alteromonadales</taxon>
        <taxon>Colwelliaceae</taxon>
        <taxon>Thalassotalea</taxon>
    </lineage>
</organism>
<evidence type="ECO:0000313" key="2">
    <source>
        <dbReference type="Proteomes" id="UP001258994"/>
    </source>
</evidence>
<protein>
    <submittedName>
        <fullName evidence="1">DNA-3-methyladenine glycosylase I</fullName>
        <ecNumber evidence="1">3.2.2.20</ecNumber>
    </submittedName>
</protein>
<dbReference type="Proteomes" id="UP001258994">
    <property type="component" value="Chromosome"/>
</dbReference>
<dbReference type="EMBL" id="CP134145">
    <property type="protein sequence ID" value="WNC70560.1"/>
    <property type="molecule type" value="Genomic_DNA"/>
</dbReference>
<dbReference type="InterPro" id="IPR004597">
    <property type="entry name" value="Tag"/>
</dbReference>
<dbReference type="Gene3D" id="1.10.340.30">
    <property type="entry name" value="Hypothetical protein, domain 2"/>
    <property type="match status" value="1"/>
</dbReference>
<keyword evidence="1" id="KW-0378">Hydrolase</keyword>
<dbReference type="EC" id="3.2.2.20" evidence="1"/>
<keyword evidence="1" id="KW-0326">Glycosidase</keyword>
<dbReference type="InterPro" id="IPR011257">
    <property type="entry name" value="DNA_glycosylase"/>
</dbReference>
<proteinExistence type="predicted"/>
<dbReference type="RefSeq" id="WP_348389700.1">
    <property type="nucleotide sequence ID" value="NZ_CP134145.1"/>
</dbReference>
<gene>
    <name evidence="1" type="ORF">RGQ13_10480</name>
</gene>
<dbReference type="InterPro" id="IPR005019">
    <property type="entry name" value="Adenine_glyco"/>
</dbReference>
<name>A0ABY9TPC7_9GAMM</name>
<sequence length="198" mass="23005">MSSSDEKPICRCPWLDNSKPDYVEYHDNEWGVPVKDDQTMFEFLTLESAQAGLSWYTVLKKRENYRRLFANFDVEQVAKFDDNKIEELLLDAGIIRNRLKVKSAVNNAKLFIQIQKEFGSFCNYIWAYVNNKPIVNDLNSLDDYPATSEVSDLLSKDLKKRGFKFVGSTIIYAHMQACGMVNDHSNDCYRKQQIIKAY</sequence>
<dbReference type="Pfam" id="PF03352">
    <property type="entry name" value="Adenine_glyco"/>
    <property type="match status" value="1"/>
</dbReference>
<dbReference type="PANTHER" id="PTHR30037:SF4">
    <property type="entry name" value="DNA-3-METHYLADENINE GLYCOSYLASE I"/>
    <property type="match status" value="1"/>
</dbReference>
<dbReference type="GO" id="GO:0008725">
    <property type="term" value="F:DNA-3-methyladenine glycosylase activity"/>
    <property type="evidence" value="ECO:0007669"/>
    <property type="project" value="UniProtKB-EC"/>
</dbReference>
<reference evidence="2" key="1">
    <citation type="submission" date="2023-09" db="EMBL/GenBank/DDBJ databases">
        <authorList>
            <person name="Li S."/>
            <person name="Li X."/>
            <person name="Zhang C."/>
            <person name="Zhao Z."/>
        </authorList>
    </citation>
    <scope>NUCLEOTIDE SEQUENCE [LARGE SCALE GENOMIC DNA]</scope>
    <source>
        <strain evidence="2">SQ149</strain>
    </source>
</reference>